<keyword evidence="3" id="KW-1185">Reference proteome</keyword>
<dbReference type="AlphaFoldDB" id="A0A5M6D1A2"/>
<protein>
    <recommendedName>
        <fullName evidence="4">4-hydroxybenzoate polyprenyltransferase</fullName>
    </recommendedName>
</protein>
<name>A0A5M6D1A2_9BACT</name>
<evidence type="ECO:0008006" key="4">
    <source>
        <dbReference type="Google" id="ProtNLM"/>
    </source>
</evidence>
<feature type="transmembrane region" description="Helical" evidence="1">
    <location>
        <begin position="228"/>
        <end position="245"/>
    </location>
</feature>
<feature type="transmembrane region" description="Helical" evidence="1">
    <location>
        <begin position="136"/>
        <end position="156"/>
    </location>
</feature>
<keyword evidence="1" id="KW-1133">Transmembrane helix</keyword>
<keyword evidence="1" id="KW-0812">Transmembrane</keyword>
<organism evidence="2 3">
    <name type="scientific">Roseiconus nitratireducens</name>
    <dbReference type="NCBI Taxonomy" id="2605748"/>
    <lineage>
        <taxon>Bacteria</taxon>
        <taxon>Pseudomonadati</taxon>
        <taxon>Planctomycetota</taxon>
        <taxon>Planctomycetia</taxon>
        <taxon>Pirellulales</taxon>
        <taxon>Pirellulaceae</taxon>
        <taxon>Roseiconus</taxon>
    </lineage>
</organism>
<reference evidence="2 3" key="1">
    <citation type="submission" date="2019-08" db="EMBL/GenBank/DDBJ databases">
        <authorList>
            <person name="Dhanesh K."/>
            <person name="Kumar G."/>
            <person name="Sasikala C."/>
            <person name="Venkata Ramana C."/>
        </authorList>
    </citation>
    <scope>NUCLEOTIDE SEQUENCE [LARGE SCALE GENOMIC DNA]</scope>
    <source>
        <strain evidence="2 3">JC645</strain>
    </source>
</reference>
<sequence length="308" mass="32947">MSSILLETTERPRSLVFTWLARANGLSLDAPLVALVWSSLLLHWTGGTSSGTAVNSVWPGLGPVTASEAVLALTVWLIYVADRLLDVRRLDFSAATADRHRFVRRVAVPMVAAWIVGLAIDLWMTLTLLDDATRRAGWAVVLLVVLYFVAVHRSVLKTDHPKELWVGLIFAVGTGLPAWCHGLTFAAAVATIALIALCIVNCLIVSVGQQHADDQQGDPSWLKRRTNIRRRLTPISIGIALFAAINGATGVLPVTVSAPLIGSALILASLAQQLKDTSDQTATNRVCLLADYALIAPAALTLLAAGWA</sequence>
<feature type="transmembrane region" description="Helical" evidence="1">
    <location>
        <begin position="60"/>
        <end position="81"/>
    </location>
</feature>
<feature type="transmembrane region" description="Helical" evidence="1">
    <location>
        <begin position="286"/>
        <end position="307"/>
    </location>
</feature>
<comment type="caution">
    <text evidence="2">The sequence shown here is derived from an EMBL/GenBank/DDBJ whole genome shotgun (WGS) entry which is preliminary data.</text>
</comment>
<gene>
    <name evidence="2" type="ORF">FYK55_25960</name>
</gene>
<evidence type="ECO:0000313" key="2">
    <source>
        <dbReference type="EMBL" id="KAA5538885.1"/>
    </source>
</evidence>
<keyword evidence="1" id="KW-0472">Membrane</keyword>
<evidence type="ECO:0000313" key="3">
    <source>
        <dbReference type="Proteomes" id="UP000324479"/>
    </source>
</evidence>
<feature type="transmembrane region" description="Helical" evidence="1">
    <location>
        <begin position="20"/>
        <end position="40"/>
    </location>
</feature>
<accession>A0A5M6D1A2</accession>
<feature type="transmembrane region" description="Helical" evidence="1">
    <location>
        <begin position="185"/>
        <end position="207"/>
    </location>
</feature>
<evidence type="ECO:0000256" key="1">
    <source>
        <dbReference type="SAM" id="Phobius"/>
    </source>
</evidence>
<dbReference type="RefSeq" id="WP_150079558.1">
    <property type="nucleotide sequence ID" value="NZ_VWOX01000024.1"/>
</dbReference>
<feature type="transmembrane region" description="Helical" evidence="1">
    <location>
        <begin position="163"/>
        <end position="179"/>
    </location>
</feature>
<proteinExistence type="predicted"/>
<feature type="transmembrane region" description="Helical" evidence="1">
    <location>
        <begin position="251"/>
        <end position="274"/>
    </location>
</feature>
<feature type="transmembrane region" description="Helical" evidence="1">
    <location>
        <begin position="102"/>
        <end position="124"/>
    </location>
</feature>
<dbReference type="Proteomes" id="UP000324479">
    <property type="component" value="Unassembled WGS sequence"/>
</dbReference>
<dbReference type="EMBL" id="VWOX01000024">
    <property type="protein sequence ID" value="KAA5538885.1"/>
    <property type="molecule type" value="Genomic_DNA"/>
</dbReference>